<gene>
    <name evidence="2" type="ORF">B0A66_18690</name>
</gene>
<name>A0A226GV71_9FLAO</name>
<evidence type="ECO:0000313" key="2">
    <source>
        <dbReference type="EMBL" id="OXA85887.1"/>
    </source>
</evidence>
<keyword evidence="1" id="KW-0472">Membrane</keyword>
<protein>
    <recommendedName>
        <fullName evidence="4">DUF805 domain-containing protein</fullName>
    </recommendedName>
</protein>
<reference evidence="2 3" key="1">
    <citation type="submission" date="2016-11" db="EMBL/GenBank/DDBJ databases">
        <title>Whole genomes of Flavobacteriaceae.</title>
        <authorList>
            <person name="Stine C."/>
            <person name="Li C."/>
            <person name="Tadesse D."/>
        </authorList>
    </citation>
    <scope>NUCLEOTIDE SEQUENCE [LARGE SCALE GENOMIC DNA]</scope>
    <source>
        <strain evidence="2 3">DSM 18292</strain>
    </source>
</reference>
<keyword evidence="1" id="KW-0812">Transmembrane</keyword>
<organism evidence="2 3">
    <name type="scientific">Flavobacterium hercynium</name>
    <dbReference type="NCBI Taxonomy" id="387094"/>
    <lineage>
        <taxon>Bacteria</taxon>
        <taxon>Pseudomonadati</taxon>
        <taxon>Bacteroidota</taxon>
        <taxon>Flavobacteriia</taxon>
        <taxon>Flavobacteriales</taxon>
        <taxon>Flavobacteriaceae</taxon>
        <taxon>Flavobacterium</taxon>
    </lineage>
</organism>
<feature type="transmembrane region" description="Helical" evidence="1">
    <location>
        <begin position="139"/>
        <end position="168"/>
    </location>
</feature>
<dbReference type="EMBL" id="MUGW01000046">
    <property type="protein sequence ID" value="OXA85887.1"/>
    <property type="molecule type" value="Genomic_DNA"/>
</dbReference>
<feature type="transmembrane region" description="Helical" evidence="1">
    <location>
        <begin position="28"/>
        <end position="46"/>
    </location>
</feature>
<keyword evidence="1" id="KW-1133">Transmembrane helix</keyword>
<feature type="transmembrane region" description="Helical" evidence="1">
    <location>
        <begin position="260"/>
        <end position="276"/>
    </location>
</feature>
<feature type="transmembrane region" description="Helical" evidence="1">
    <location>
        <begin position="53"/>
        <end position="70"/>
    </location>
</feature>
<feature type="transmembrane region" description="Helical" evidence="1">
    <location>
        <begin position="180"/>
        <end position="204"/>
    </location>
</feature>
<evidence type="ECO:0000256" key="1">
    <source>
        <dbReference type="SAM" id="Phobius"/>
    </source>
</evidence>
<comment type="caution">
    <text evidence="2">The sequence shown here is derived from an EMBL/GenBank/DDBJ whole genome shotgun (WGS) entry which is preliminary data.</text>
</comment>
<dbReference type="Proteomes" id="UP000198345">
    <property type="component" value="Unassembled WGS sequence"/>
</dbReference>
<accession>A0A226GV71</accession>
<sequence length="282" mass="33157">MLKEYLDKYVLVWKSIFNLNESMSRKDFWQFVLFNYLCYFVVSYLFSFWTYYFFNLLFLVFIISLILTGIKRLNDIHLPWPYLFFPFYNLYLLVQKGDDNLGGGKPVKEKAHLSFKSLGIAFVFSVVIFNAVFSGSPAGFFSIIDVFVFVGFAVVLFMICFVIIRLIAYSIVYEKIYPNLVFQILLPFFFIVSAAFIIYVIYYLNFSEGIYDFEEIIKHFATGIVSYIAIFTIITGVIFSSEIQKKEITKNELMNKNIQLLVAMTILIAIVAYLFYRQYKMQ</sequence>
<keyword evidence="3" id="KW-1185">Reference proteome</keyword>
<dbReference type="AlphaFoldDB" id="A0A226GV71"/>
<evidence type="ECO:0000313" key="3">
    <source>
        <dbReference type="Proteomes" id="UP000198345"/>
    </source>
</evidence>
<evidence type="ECO:0008006" key="4">
    <source>
        <dbReference type="Google" id="ProtNLM"/>
    </source>
</evidence>
<proteinExistence type="predicted"/>
<feature type="transmembrane region" description="Helical" evidence="1">
    <location>
        <begin position="115"/>
        <end position="133"/>
    </location>
</feature>
<feature type="transmembrane region" description="Helical" evidence="1">
    <location>
        <begin position="216"/>
        <end position="239"/>
    </location>
</feature>